<dbReference type="RefSeq" id="XP_007673477.1">
    <property type="nucleotide sequence ID" value="XM_007675287.1"/>
</dbReference>
<sequence>MRPTYVLALVTRRLLRSSNSAVTLPRYHKASTASNAGVVTLYMASKHHCKSGCRGFLRLREPGNDFWCPRCAHLFPEVY</sequence>
<proteinExistence type="predicted"/>
<keyword evidence="2" id="KW-1185">Reference proteome</keyword>
<reference evidence="1 2" key="1">
    <citation type="journal article" date="2012" name="PLoS Pathog.">
        <title>Diverse lifestyles and strategies of plant pathogenesis encoded in the genomes of eighteen Dothideomycetes fungi.</title>
        <authorList>
            <person name="Ohm R.A."/>
            <person name="Feau N."/>
            <person name="Henrissat B."/>
            <person name="Schoch C.L."/>
            <person name="Horwitz B.A."/>
            <person name="Barry K.W."/>
            <person name="Condon B.J."/>
            <person name="Copeland A.C."/>
            <person name="Dhillon B."/>
            <person name="Glaser F."/>
            <person name="Hesse C.N."/>
            <person name="Kosti I."/>
            <person name="LaButti K."/>
            <person name="Lindquist E.A."/>
            <person name="Lucas S."/>
            <person name="Salamov A.A."/>
            <person name="Bradshaw R.E."/>
            <person name="Ciuffetti L."/>
            <person name="Hamelin R.C."/>
            <person name="Kema G.H.J."/>
            <person name="Lawrence C."/>
            <person name="Scott J.A."/>
            <person name="Spatafora J.W."/>
            <person name="Turgeon B.G."/>
            <person name="de Wit P.J.G.M."/>
            <person name="Zhong S."/>
            <person name="Goodwin S.B."/>
            <person name="Grigoriev I.V."/>
        </authorList>
    </citation>
    <scope>NUCLEOTIDE SEQUENCE [LARGE SCALE GENOMIC DNA]</scope>
    <source>
        <strain evidence="1 2">UAMH 10762</strain>
    </source>
</reference>
<dbReference type="Proteomes" id="UP000011761">
    <property type="component" value="Unassembled WGS sequence"/>
</dbReference>
<organism evidence="1 2">
    <name type="scientific">Baudoinia panamericana (strain UAMH 10762)</name>
    <name type="common">Angels' share fungus</name>
    <name type="synonym">Baudoinia compniacensis (strain UAMH 10762)</name>
    <dbReference type="NCBI Taxonomy" id="717646"/>
    <lineage>
        <taxon>Eukaryota</taxon>
        <taxon>Fungi</taxon>
        <taxon>Dikarya</taxon>
        <taxon>Ascomycota</taxon>
        <taxon>Pezizomycotina</taxon>
        <taxon>Dothideomycetes</taxon>
        <taxon>Dothideomycetidae</taxon>
        <taxon>Mycosphaerellales</taxon>
        <taxon>Teratosphaeriaceae</taxon>
        <taxon>Baudoinia</taxon>
    </lineage>
</organism>
<evidence type="ECO:0000313" key="1">
    <source>
        <dbReference type="EMBL" id="EMC98650.1"/>
    </source>
</evidence>
<gene>
    <name evidence="1" type="ORF">BAUCODRAFT_30920</name>
</gene>
<accession>M2NHV8</accession>
<dbReference type="AlphaFoldDB" id="M2NHV8"/>
<evidence type="ECO:0000313" key="2">
    <source>
        <dbReference type="Proteomes" id="UP000011761"/>
    </source>
</evidence>
<dbReference type="HOGENOM" id="CLU_2605658_0_0_1"/>
<dbReference type="EMBL" id="KB445552">
    <property type="protein sequence ID" value="EMC98650.1"/>
    <property type="molecule type" value="Genomic_DNA"/>
</dbReference>
<protein>
    <submittedName>
        <fullName evidence="1">Uncharacterized protein</fullName>
    </submittedName>
</protein>
<dbReference type="GeneID" id="19111338"/>
<name>M2NHV8_BAUPA</name>
<dbReference type="KEGG" id="bcom:BAUCODRAFT_30920"/>